<dbReference type="EC" id="2.4.1.109" evidence="4 14"/>
<evidence type="ECO:0000256" key="9">
    <source>
        <dbReference type="ARBA" id="ARBA00022824"/>
    </source>
</evidence>
<evidence type="ECO:0000256" key="12">
    <source>
        <dbReference type="ARBA" id="ARBA00045085"/>
    </source>
</evidence>
<evidence type="ECO:0000256" key="13">
    <source>
        <dbReference type="ARBA" id="ARBA00045102"/>
    </source>
</evidence>
<evidence type="ECO:0000256" key="3">
    <source>
        <dbReference type="ARBA" id="ARBA00007222"/>
    </source>
</evidence>
<feature type="compositionally biased region" description="Basic and acidic residues" evidence="15">
    <location>
        <begin position="12"/>
        <end position="26"/>
    </location>
</feature>
<evidence type="ECO:0000313" key="18">
    <source>
        <dbReference type="Proteomes" id="UP000268093"/>
    </source>
</evidence>
<comment type="function">
    <text evidence="14">Transfers mannose from Dol-P-mannose to Ser or Thr residues on proteins.</text>
</comment>
<keyword evidence="8" id="KW-0677">Repeat</keyword>
<feature type="transmembrane region" description="Helical" evidence="14">
    <location>
        <begin position="261"/>
        <end position="281"/>
    </location>
</feature>
<comment type="catalytic activity">
    <reaction evidence="12 14">
        <text>a di-trans,poly-cis-dolichyl beta-D-mannosyl phosphate + L-threonyl-[protein] = 3-O-(alpha-D-mannosyl)-L-threonyl-[protein] + a di-trans,poly-cis-dolichyl phosphate + H(+)</text>
        <dbReference type="Rhea" id="RHEA:53396"/>
        <dbReference type="Rhea" id="RHEA-COMP:11060"/>
        <dbReference type="Rhea" id="RHEA-COMP:13547"/>
        <dbReference type="Rhea" id="RHEA-COMP:19498"/>
        <dbReference type="Rhea" id="RHEA-COMP:19501"/>
        <dbReference type="ChEBI" id="CHEBI:15378"/>
        <dbReference type="ChEBI" id="CHEBI:30013"/>
        <dbReference type="ChEBI" id="CHEBI:57683"/>
        <dbReference type="ChEBI" id="CHEBI:58211"/>
        <dbReference type="ChEBI" id="CHEBI:137323"/>
        <dbReference type="EC" id="2.4.1.109"/>
    </reaction>
</comment>
<evidence type="ECO:0000313" key="17">
    <source>
        <dbReference type="EMBL" id="RUP43723.1"/>
    </source>
</evidence>
<feature type="domain" description="MIR" evidence="16">
    <location>
        <begin position="498"/>
        <end position="554"/>
    </location>
</feature>
<gene>
    <name evidence="17" type="ORF">BC936DRAFT_136814</name>
</gene>
<feature type="transmembrane region" description="Helical" evidence="14">
    <location>
        <begin position="152"/>
        <end position="174"/>
    </location>
</feature>
<proteinExistence type="inferred from homology"/>
<dbReference type="PROSITE" id="PS50919">
    <property type="entry name" value="MIR"/>
    <property type="match status" value="3"/>
</dbReference>
<accession>A0A433CYQ2</accession>
<dbReference type="SUPFAM" id="SSF82109">
    <property type="entry name" value="MIR domain"/>
    <property type="match status" value="1"/>
</dbReference>
<organism evidence="17 18">
    <name type="scientific">Jimgerdemannia flammicorona</name>
    <dbReference type="NCBI Taxonomy" id="994334"/>
    <lineage>
        <taxon>Eukaryota</taxon>
        <taxon>Fungi</taxon>
        <taxon>Fungi incertae sedis</taxon>
        <taxon>Mucoromycota</taxon>
        <taxon>Mucoromycotina</taxon>
        <taxon>Endogonomycetes</taxon>
        <taxon>Endogonales</taxon>
        <taxon>Endogonaceae</taxon>
        <taxon>Jimgerdemannia</taxon>
    </lineage>
</organism>
<feature type="transmembrane region" description="Helical" evidence="14">
    <location>
        <begin position="111"/>
        <end position="132"/>
    </location>
</feature>
<dbReference type="AlphaFoldDB" id="A0A433CYQ2"/>
<evidence type="ECO:0000256" key="7">
    <source>
        <dbReference type="ARBA" id="ARBA00022692"/>
    </source>
</evidence>
<keyword evidence="10 14" id="KW-1133">Transmembrane helix</keyword>
<evidence type="ECO:0000256" key="2">
    <source>
        <dbReference type="ARBA" id="ARBA00004922"/>
    </source>
</evidence>
<evidence type="ECO:0000256" key="15">
    <source>
        <dbReference type="SAM" id="MobiDB-lite"/>
    </source>
</evidence>
<name>A0A433CYQ2_9FUNG</name>
<protein>
    <recommendedName>
        <fullName evidence="4 14">Dolichyl-phosphate-mannose--protein mannosyltransferase</fullName>
        <ecNumber evidence="4 14">2.4.1.109</ecNumber>
    </recommendedName>
</protein>
<dbReference type="OrthoDB" id="292747at2759"/>
<feature type="transmembrane region" description="Helical" evidence="14">
    <location>
        <begin position="238"/>
        <end position="255"/>
    </location>
</feature>
<evidence type="ECO:0000259" key="16">
    <source>
        <dbReference type="PROSITE" id="PS50919"/>
    </source>
</evidence>
<dbReference type="InterPro" id="IPR016093">
    <property type="entry name" value="MIR_motif"/>
</dbReference>
<feature type="region of interest" description="Disordered" evidence="15">
    <location>
        <begin position="1"/>
        <end position="27"/>
    </location>
</feature>
<comment type="similarity">
    <text evidence="3 14">Belongs to the glycosyltransferase 39 family.</text>
</comment>
<feature type="transmembrane region" description="Helical" evidence="14">
    <location>
        <begin position="206"/>
        <end position="226"/>
    </location>
</feature>
<dbReference type="InterPro" id="IPR003342">
    <property type="entry name" value="ArnT-like_N"/>
</dbReference>
<dbReference type="Pfam" id="PF16192">
    <property type="entry name" value="PMT_4TMC"/>
    <property type="match status" value="1"/>
</dbReference>
<evidence type="ECO:0000256" key="11">
    <source>
        <dbReference type="ARBA" id="ARBA00023136"/>
    </source>
</evidence>
<keyword evidence="18" id="KW-1185">Reference proteome</keyword>
<dbReference type="EMBL" id="RBNI01010428">
    <property type="protein sequence ID" value="RUP43723.1"/>
    <property type="molecule type" value="Genomic_DNA"/>
</dbReference>
<dbReference type="SMART" id="SM00472">
    <property type="entry name" value="MIR"/>
    <property type="match status" value="3"/>
</dbReference>
<keyword evidence="9 14" id="KW-0256">Endoplasmic reticulum</keyword>
<comment type="subcellular location">
    <subcellularLocation>
        <location evidence="1 14">Endoplasmic reticulum membrane</location>
        <topology evidence="1 14">Multi-pass membrane protein</topology>
    </subcellularLocation>
</comment>
<dbReference type="Pfam" id="PF02815">
    <property type="entry name" value="MIR"/>
    <property type="match status" value="1"/>
</dbReference>
<dbReference type="CDD" id="cd23285">
    <property type="entry name" value="beta-trefoil_MIR_PMT4-like"/>
    <property type="match status" value="1"/>
</dbReference>
<evidence type="ECO:0000256" key="14">
    <source>
        <dbReference type="RuleBase" id="RU367007"/>
    </source>
</evidence>
<dbReference type="InterPro" id="IPR036300">
    <property type="entry name" value="MIR_dom_sf"/>
</dbReference>
<keyword evidence="11 14" id="KW-0472">Membrane</keyword>
<reference evidence="17 18" key="1">
    <citation type="journal article" date="2018" name="New Phytol.">
        <title>Phylogenomics of Endogonaceae and evolution of mycorrhizas within Mucoromycota.</title>
        <authorList>
            <person name="Chang Y."/>
            <person name="Desiro A."/>
            <person name="Na H."/>
            <person name="Sandor L."/>
            <person name="Lipzen A."/>
            <person name="Clum A."/>
            <person name="Barry K."/>
            <person name="Grigoriev I.V."/>
            <person name="Martin F.M."/>
            <person name="Stajich J.E."/>
            <person name="Smith M.E."/>
            <person name="Bonito G."/>
            <person name="Spatafora J.W."/>
        </authorList>
    </citation>
    <scope>NUCLEOTIDE SEQUENCE [LARGE SCALE GENOMIC DNA]</scope>
    <source>
        <strain evidence="17 18">GMNB39</strain>
    </source>
</reference>
<dbReference type="Pfam" id="PF02366">
    <property type="entry name" value="PMT"/>
    <property type="match status" value="1"/>
</dbReference>
<dbReference type="GO" id="GO:0004169">
    <property type="term" value="F:dolichyl-phosphate-mannose-protein mannosyltransferase activity"/>
    <property type="evidence" value="ECO:0007669"/>
    <property type="project" value="UniProtKB-UniRule"/>
</dbReference>
<keyword evidence="7 14" id="KW-0812">Transmembrane</keyword>
<feature type="transmembrane region" description="Helical" evidence="14">
    <location>
        <begin position="783"/>
        <end position="806"/>
    </location>
</feature>
<comment type="caution">
    <text evidence="17">The sequence shown here is derived from an EMBL/GenBank/DDBJ whole genome shotgun (WGS) entry which is preliminary data.</text>
</comment>
<keyword evidence="6 14" id="KW-0808">Transferase</keyword>
<evidence type="ECO:0000256" key="4">
    <source>
        <dbReference type="ARBA" id="ARBA00012839"/>
    </source>
</evidence>
<evidence type="ECO:0000256" key="10">
    <source>
        <dbReference type="ARBA" id="ARBA00022989"/>
    </source>
</evidence>
<feature type="transmembrane region" description="Helical" evidence="14">
    <location>
        <begin position="293"/>
        <end position="314"/>
    </location>
</feature>
<dbReference type="Gene3D" id="2.80.10.50">
    <property type="match status" value="1"/>
</dbReference>
<dbReference type="GO" id="GO:0005789">
    <property type="term" value="C:endoplasmic reticulum membrane"/>
    <property type="evidence" value="ECO:0007669"/>
    <property type="project" value="UniProtKB-SubCell"/>
</dbReference>
<evidence type="ECO:0000256" key="8">
    <source>
        <dbReference type="ARBA" id="ARBA00022737"/>
    </source>
</evidence>
<sequence>MPESSVRRRHPEKTEIHPVEEDDKRKGPAVVHPVANDALSNVVLAVLTVLGFLTRFYNINDPAEVVYVLSAVSPFIFPTHCASRLTCPPPAPHSFDEVHFGKFASYYLKNIYFFDVHPPLAKMMLAAVGYLIGYDGHFEFDNIGDDYVANNVPYVAIRSLPASLGALAVPLTYLIMKESGYPALTAALSASLVLLDNSLITQTRLILLDSMLMFFMLTAIYAYIRFYKLRKREFSTEWWTWLIISGVTMAMTLSVKMVGLLLIATIGVAVLYDLWNLLDIRRGLTMQHFMKHFYARAFGLIFVPIVVYLFWFYVHFSILTISGPGDAFMSPAFQETLKGNSMMMNSLSMFRWVGGIMRIWPSTVDIRYGDNITVMHKETKVYLHSHIDKYPLRYEDGRISSQGQQVTGYPHKDLNNFWRVKPADDDENIDLDNPSRIVRHGEIIRLEHILTRSHLLTHDVASPLMPTNQEITTISVDDDGRRNETLFQLLIEGTDDHGTAWKTTSSYFKLIHMDTKVAVWTHSKALPEWAFKQQEVNGNKNSGEKSNIWFSDEIQGMNGGFQPQLLNIRNYLAFPPQSFWLYVDALPMHVPSIPPTTATEINASKQKPLRKIPFILKFFELQRLMISHNSGLTKPHPYQSTPINWPFMVRGISFWTQNDSRRQIYLIGNAFGWWTAVGSMAVLVGVMIADTLARRRGYEPIEEAVRSRLVNSAGFFFTAWVFHYIPFFLMGRSLFLHHYLPALICSYLVYGAVFQFMFIEGVDSPSSEPGPHTKPRFAVKTAYSWQTYLSAAIILGAQVAVFLWFAPITYGSPGLDVAGVKARQWLSTWDLHFAK</sequence>
<evidence type="ECO:0000256" key="5">
    <source>
        <dbReference type="ARBA" id="ARBA00022676"/>
    </source>
</evidence>
<dbReference type="InterPro" id="IPR032421">
    <property type="entry name" value="PMT_4TMC"/>
</dbReference>
<dbReference type="PANTHER" id="PTHR10050:SF51">
    <property type="entry name" value="PROTEIN O-MANNOSYL-TRANSFERASE 1"/>
    <property type="match status" value="1"/>
</dbReference>
<comment type="catalytic activity">
    <reaction evidence="13 14">
        <text>a di-trans,poly-cis-dolichyl beta-D-mannosyl phosphate + L-seryl-[protein] = 3-O-(alpha-D-mannosyl)-L-seryl-[protein] + a di-trans,poly-cis-dolichyl phosphate + H(+)</text>
        <dbReference type="Rhea" id="RHEA:17377"/>
        <dbReference type="Rhea" id="RHEA-COMP:9863"/>
        <dbReference type="Rhea" id="RHEA-COMP:13546"/>
        <dbReference type="Rhea" id="RHEA-COMP:19498"/>
        <dbReference type="Rhea" id="RHEA-COMP:19501"/>
        <dbReference type="ChEBI" id="CHEBI:15378"/>
        <dbReference type="ChEBI" id="CHEBI:29999"/>
        <dbReference type="ChEBI" id="CHEBI:57683"/>
        <dbReference type="ChEBI" id="CHEBI:58211"/>
        <dbReference type="ChEBI" id="CHEBI:137321"/>
        <dbReference type="EC" id="2.4.1.109"/>
    </reaction>
</comment>
<dbReference type="UniPathway" id="UPA00378"/>
<dbReference type="InterPro" id="IPR027005">
    <property type="entry name" value="PMT-like"/>
</dbReference>
<dbReference type="PANTHER" id="PTHR10050">
    <property type="entry name" value="DOLICHYL-PHOSPHATE-MANNOSE--PROTEIN MANNOSYLTRANSFERASE"/>
    <property type="match status" value="1"/>
</dbReference>
<dbReference type="Proteomes" id="UP000268093">
    <property type="component" value="Unassembled WGS sequence"/>
</dbReference>
<feature type="transmembrane region" description="Helical" evidence="14">
    <location>
        <begin position="739"/>
        <end position="762"/>
    </location>
</feature>
<feature type="domain" description="MIR" evidence="16">
    <location>
        <begin position="363"/>
        <end position="423"/>
    </location>
</feature>
<feature type="transmembrane region" description="Helical" evidence="14">
    <location>
        <begin position="671"/>
        <end position="689"/>
    </location>
</feature>
<keyword evidence="5 14" id="KW-0328">Glycosyltransferase</keyword>
<evidence type="ECO:0000256" key="1">
    <source>
        <dbReference type="ARBA" id="ARBA00004477"/>
    </source>
</evidence>
<feature type="transmembrane region" description="Helical" evidence="14">
    <location>
        <begin position="709"/>
        <end position="727"/>
    </location>
</feature>
<comment type="pathway">
    <text evidence="2 14">Protein modification; protein glycosylation.</text>
</comment>
<evidence type="ECO:0000256" key="6">
    <source>
        <dbReference type="ARBA" id="ARBA00022679"/>
    </source>
</evidence>
<feature type="domain" description="MIR" evidence="16">
    <location>
        <begin position="435"/>
        <end position="492"/>
    </location>
</feature>